<comment type="caution">
    <text evidence="2">The sequence shown here is derived from an EMBL/GenBank/DDBJ whole genome shotgun (WGS) entry which is preliminary data.</text>
</comment>
<dbReference type="EMBL" id="VUMT01000007">
    <property type="protein sequence ID" value="MSS63466.1"/>
    <property type="molecule type" value="Genomic_DNA"/>
</dbReference>
<proteinExistence type="predicted"/>
<organism evidence="2 3">
    <name type="scientific">Velocimicrobium porci</name>
    <dbReference type="NCBI Taxonomy" id="2606634"/>
    <lineage>
        <taxon>Bacteria</taxon>
        <taxon>Bacillati</taxon>
        <taxon>Bacillota</taxon>
        <taxon>Clostridia</taxon>
        <taxon>Lachnospirales</taxon>
        <taxon>Lachnospiraceae</taxon>
        <taxon>Velocimicrobium</taxon>
    </lineage>
</organism>
<name>A0A6L5XX87_9FIRM</name>
<accession>A0A6L5XX87</accession>
<evidence type="ECO:0000256" key="1">
    <source>
        <dbReference type="SAM" id="Phobius"/>
    </source>
</evidence>
<feature type="transmembrane region" description="Helical" evidence="1">
    <location>
        <begin position="42"/>
        <end position="59"/>
    </location>
</feature>
<keyword evidence="3" id="KW-1185">Reference proteome</keyword>
<keyword evidence="1" id="KW-0812">Transmembrane</keyword>
<dbReference type="RefSeq" id="WP_154518809.1">
    <property type="nucleotide sequence ID" value="NZ_VUMT01000007.1"/>
</dbReference>
<feature type="transmembrane region" description="Helical" evidence="1">
    <location>
        <begin position="16"/>
        <end position="36"/>
    </location>
</feature>
<protein>
    <submittedName>
        <fullName evidence="2">Uncharacterized protein</fullName>
    </submittedName>
</protein>
<keyword evidence="1" id="KW-0472">Membrane</keyword>
<keyword evidence="1" id="KW-1133">Transmembrane helix</keyword>
<evidence type="ECO:0000313" key="2">
    <source>
        <dbReference type="EMBL" id="MSS63466.1"/>
    </source>
</evidence>
<dbReference type="Proteomes" id="UP000482209">
    <property type="component" value="Unassembled WGS sequence"/>
</dbReference>
<gene>
    <name evidence="2" type="ORF">FYJ58_06185</name>
</gene>
<sequence>MKKWINTFLYGDKKTIFFIISVFCGTVATISFAVAAVMKLSLLYGAISVLVGVITGILLQNYTLQDKVDNFDSNEEKEKVTEALTLLSEPVIEETKKKEIEFRKPADQRKSEETIYDNYGEKELEQLFRKYKVKQEYRKIMIDSCACFRIRQCPAYIWKNKKCLSILLIEEKPRFLSIPLKEIKDIYYERGVLVKNKDDYEEMKKPSYIASLFSPYLPNYYEKIHEEQKRKYKNLYVIGPKLKVTNTSARNLFDILELEFSVEDKIMESTRISPYFKLAYKSNILLQDRVIDLEEYRQRIRMIVTAIAEDEEEYEFHRLIEQFVEAKLITAEYGDYYKEKRKEYHITAEEMLKNQTIRDGKIR</sequence>
<dbReference type="AlphaFoldDB" id="A0A6L5XX87"/>
<evidence type="ECO:0000313" key="3">
    <source>
        <dbReference type="Proteomes" id="UP000482209"/>
    </source>
</evidence>
<reference evidence="2 3" key="1">
    <citation type="submission" date="2019-08" db="EMBL/GenBank/DDBJ databases">
        <title>In-depth cultivation of the pig gut microbiome towards novel bacterial diversity and tailored functional studies.</title>
        <authorList>
            <person name="Wylensek D."/>
            <person name="Hitch T.C.A."/>
            <person name="Clavel T."/>
        </authorList>
    </citation>
    <scope>NUCLEOTIDE SEQUENCE [LARGE SCALE GENOMIC DNA]</scope>
    <source>
        <strain evidence="2 3">WCA-693-APC-MOT-I</strain>
    </source>
</reference>